<dbReference type="InterPro" id="IPR032979">
    <property type="entry name" value="ENGase"/>
</dbReference>
<dbReference type="Gene3D" id="3.20.20.80">
    <property type="entry name" value="Glycosidases"/>
    <property type="match status" value="1"/>
</dbReference>
<protein>
    <submittedName>
        <fullName evidence="1">Uncharacterized protein</fullName>
    </submittedName>
</protein>
<dbReference type="Proteomes" id="UP001187192">
    <property type="component" value="Unassembled WGS sequence"/>
</dbReference>
<evidence type="ECO:0000313" key="1">
    <source>
        <dbReference type="EMBL" id="GMN18971.1"/>
    </source>
</evidence>
<dbReference type="PANTHER" id="PTHR13246:SF1">
    <property type="entry name" value="CYTOSOLIC ENDO-BETA-N-ACETYLGLUCOSAMINIDASE"/>
    <property type="match status" value="1"/>
</dbReference>
<dbReference type="AlphaFoldDB" id="A0AA88CJN7"/>
<sequence length="84" mass="9296">MSKISPDPPSVPISYPIKTLEELQSGSYFESFHYPFNKASVPLQPGQTLCNRPRLLVCHDMAGGYGDDKWVQGGTNPEAFDLSH</sequence>
<reference evidence="1" key="1">
    <citation type="submission" date="2023-07" db="EMBL/GenBank/DDBJ databases">
        <title>draft genome sequence of fig (Ficus carica).</title>
        <authorList>
            <person name="Takahashi T."/>
            <person name="Nishimura K."/>
        </authorList>
    </citation>
    <scope>NUCLEOTIDE SEQUENCE</scope>
</reference>
<dbReference type="PANTHER" id="PTHR13246">
    <property type="entry name" value="ENDO BETA N-ACETYLGLUCOSAMINIDASE"/>
    <property type="match status" value="1"/>
</dbReference>
<dbReference type="EMBL" id="BTGU01002474">
    <property type="protein sequence ID" value="GMN18971.1"/>
    <property type="molecule type" value="Genomic_DNA"/>
</dbReference>
<dbReference type="GO" id="GO:0033925">
    <property type="term" value="F:mannosyl-glycoprotein endo-beta-N-acetylglucosaminidase activity"/>
    <property type="evidence" value="ECO:0007669"/>
    <property type="project" value="InterPro"/>
</dbReference>
<proteinExistence type="predicted"/>
<accession>A0AA88CJN7</accession>
<evidence type="ECO:0000313" key="2">
    <source>
        <dbReference type="Proteomes" id="UP001187192"/>
    </source>
</evidence>
<comment type="caution">
    <text evidence="1">The sequence shown here is derived from an EMBL/GenBank/DDBJ whole genome shotgun (WGS) entry which is preliminary data.</text>
</comment>
<keyword evidence="2" id="KW-1185">Reference proteome</keyword>
<organism evidence="1 2">
    <name type="scientific">Ficus carica</name>
    <name type="common">Common fig</name>
    <dbReference type="NCBI Taxonomy" id="3494"/>
    <lineage>
        <taxon>Eukaryota</taxon>
        <taxon>Viridiplantae</taxon>
        <taxon>Streptophyta</taxon>
        <taxon>Embryophyta</taxon>
        <taxon>Tracheophyta</taxon>
        <taxon>Spermatophyta</taxon>
        <taxon>Magnoliopsida</taxon>
        <taxon>eudicotyledons</taxon>
        <taxon>Gunneridae</taxon>
        <taxon>Pentapetalae</taxon>
        <taxon>rosids</taxon>
        <taxon>fabids</taxon>
        <taxon>Rosales</taxon>
        <taxon>Moraceae</taxon>
        <taxon>Ficeae</taxon>
        <taxon>Ficus</taxon>
    </lineage>
</organism>
<name>A0AA88CJN7_FICCA</name>
<gene>
    <name evidence="1" type="ORF">TIFTF001_042792</name>
</gene>